<name>A0A9P7BA92_RHOMI</name>
<feature type="domain" description="RRM" evidence="6">
    <location>
        <begin position="520"/>
        <end position="605"/>
    </location>
</feature>
<keyword evidence="3" id="KW-0508">mRNA splicing</keyword>
<evidence type="ECO:0000256" key="1">
    <source>
        <dbReference type="ARBA" id="ARBA00022664"/>
    </source>
</evidence>
<dbReference type="SMART" id="SM00361">
    <property type="entry name" value="RRM_1"/>
    <property type="match status" value="1"/>
</dbReference>
<dbReference type="InterPro" id="IPR003954">
    <property type="entry name" value="RRM_euk-type"/>
</dbReference>
<feature type="compositionally biased region" description="Basic and acidic residues" evidence="5">
    <location>
        <begin position="13"/>
        <end position="63"/>
    </location>
</feature>
<dbReference type="CDD" id="cd12232">
    <property type="entry name" value="RRM3_U2AF65"/>
    <property type="match status" value="1"/>
</dbReference>
<reference evidence="7 8" key="1">
    <citation type="submission" date="2020-11" db="EMBL/GenBank/DDBJ databases">
        <title>Kefir isolates.</title>
        <authorList>
            <person name="Marcisauskas S."/>
            <person name="Kim Y."/>
            <person name="Blasche S."/>
        </authorList>
    </citation>
    <scope>NUCLEOTIDE SEQUENCE [LARGE SCALE GENOMIC DNA]</scope>
    <source>
        <strain evidence="7 8">KR</strain>
    </source>
</reference>
<dbReference type="CDD" id="cd12231">
    <property type="entry name" value="RRM2_U2AF65"/>
    <property type="match status" value="1"/>
</dbReference>
<feature type="domain" description="RRM" evidence="6">
    <location>
        <begin position="273"/>
        <end position="368"/>
    </location>
</feature>
<dbReference type="OrthoDB" id="10266058at2759"/>
<evidence type="ECO:0000256" key="3">
    <source>
        <dbReference type="ARBA" id="ARBA00023187"/>
    </source>
</evidence>
<dbReference type="InterPro" id="IPR035979">
    <property type="entry name" value="RBD_domain_sf"/>
</dbReference>
<feature type="compositionally biased region" description="Basic and acidic residues" evidence="5">
    <location>
        <begin position="179"/>
        <end position="189"/>
    </location>
</feature>
<dbReference type="Proteomes" id="UP000777482">
    <property type="component" value="Unassembled WGS sequence"/>
</dbReference>
<dbReference type="Pfam" id="PF00076">
    <property type="entry name" value="RRM_1"/>
    <property type="match status" value="1"/>
</dbReference>
<feature type="compositionally biased region" description="Basic and acidic residues" evidence="5">
    <location>
        <begin position="95"/>
        <end position="119"/>
    </location>
</feature>
<keyword evidence="2 4" id="KW-0694">RNA-binding</keyword>
<feature type="compositionally biased region" description="Basic and acidic residues" evidence="5">
    <location>
        <begin position="128"/>
        <end position="139"/>
    </location>
</feature>
<evidence type="ECO:0000313" key="8">
    <source>
        <dbReference type="Proteomes" id="UP000777482"/>
    </source>
</evidence>
<gene>
    <name evidence="7" type="ORF">C6P46_003577</name>
</gene>
<comment type="caution">
    <text evidence="7">The sequence shown here is derived from an EMBL/GenBank/DDBJ whole genome shotgun (WGS) entry which is preliminary data.</text>
</comment>
<dbReference type="GO" id="GO:0008380">
    <property type="term" value="P:RNA splicing"/>
    <property type="evidence" value="ECO:0007669"/>
    <property type="project" value="UniProtKB-KW"/>
</dbReference>
<dbReference type="GO" id="GO:0006397">
    <property type="term" value="P:mRNA processing"/>
    <property type="evidence" value="ECO:0007669"/>
    <property type="project" value="UniProtKB-KW"/>
</dbReference>
<organism evidence="7 8">
    <name type="scientific">Rhodotorula mucilaginosa</name>
    <name type="common">Yeast</name>
    <name type="synonym">Rhodotorula rubra</name>
    <dbReference type="NCBI Taxonomy" id="5537"/>
    <lineage>
        <taxon>Eukaryota</taxon>
        <taxon>Fungi</taxon>
        <taxon>Dikarya</taxon>
        <taxon>Basidiomycota</taxon>
        <taxon>Pucciniomycotina</taxon>
        <taxon>Microbotryomycetes</taxon>
        <taxon>Sporidiobolales</taxon>
        <taxon>Sporidiobolaceae</taxon>
        <taxon>Rhodotorula</taxon>
    </lineage>
</organism>
<dbReference type="GO" id="GO:0003723">
    <property type="term" value="F:RNA binding"/>
    <property type="evidence" value="ECO:0007669"/>
    <property type="project" value="UniProtKB-UniRule"/>
</dbReference>
<evidence type="ECO:0000256" key="4">
    <source>
        <dbReference type="PROSITE-ProRule" id="PRU00176"/>
    </source>
</evidence>
<dbReference type="PROSITE" id="PS50102">
    <property type="entry name" value="RRM"/>
    <property type="match status" value="3"/>
</dbReference>
<dbReference type="EMBL" id="PUHQ01000003">
    <property type="protein sequence ID" value="KAG0666867.1"/>
    <property type="molecule type" value="Genomic_DNA"/>
</dbReference>
<keyword evidence="1" id="KW-0507">mRNA processing</keyword>
<feature type="domain" description="RRM" evidence="6">
    <location>
        <begin position="394"/>
        <end position="462"/>
    </location>
</feature>
<evidence type="ECO:0000256" key="2">
    <source>
        <dbReference type="ARBA" id="ARBA00022884"/>
    </source>
</evidence>
<dbReference type="SUPFAM" id="SSF54928">
    <property type="entry name" value="RNA-binding domain, RBD"/>
    <property type="match status" value="2"/>
</dbReference>
<dbReference type="PANTHER" id="PTHR23139">
    <property type="entry name" value="RNA-BINDING PROTEIN"/>
    <property type="match status" value="1"/>
</dbReference>
<evidence type="ECO:0000256" key="5">
    <source>
        <dbReference type="SAM" id="MobiDB-lite"/>
    </source>
</evidence>
<evidence type="ECO:0000313" key="7">
    <source>
        <dbReference type="EMBL" id="KAG0666867.1"/>
    </source>
</evidence>
<dbReference type="InterPro" id="IPR012677">
    <property type="entry name" value="Nucleotide-bd_a/b_plait_sf"/>
</dbReference>
<evidence type="ECO:0000259" key="6">
    <source>
        <dbReference type="PROSITE" id="PS50102"/>
    </source>
</evidence>
<dbReference type="InterPro" id="IPR000504">
    <property type="entry name" value="RRM_dom"/>
</dbReference>
<feature type="region of interest" description="Disordered" evidence="5">
    <location>
        <begin position="1"/>
        <end position="196"/>
    </location>
</feature>
<proteinExistence type="predicted"/>
<protein>
    <recommendedName>
        <fullName evidence="6">RRM domain-containing protein</fullName>
    </recommendedName>
</protein>
<dbReference type="Gene3D" id="3.30.70.330">
    <property type="match status" value="3"/>
</dbReference>
<dbReference type="FunFam" id="3.30.70.330:FF:000097">
    <property type="entry name" value="U2 snRNP auxiliary factor large subunit"/>
    <property type="match status" value="1"/>
</dbReference>
<accession>A0A9P7BA92</accession>
<sequence>MADPGAAGSFLDRVADDLPTTHRSSSHRDAYSRDRDYSRDHRDRDHRDRDHRDRRDRDRDRDYRRRSRSPDGGGGHRSSSRRDYDGGSSSSRRSRGGDYDSRDDRRGGGARGGYEDDYRGGGGGYDRPPPRDYHDDRRGGYGRGPPRRGYSPPRGGGGGGPPGSRRGRGGPTFEGFGVYDERESRRSPTPEDTIPISKRKRPFTAWDVKPPGFETYTTIQAKMTGMFNLPGQTKPYLPPGVELGENQPMFYRPPVFGAVGPGAPIGSQARQSRRLYVGNVGMDATEESIRQFFNTKMAENNLLSDGHLSEDLKGLGLKGDQPVISVHLSYEKNYAFVEFRNAEECTNALGFDGIVFLNSALKIRRPKDYTGADPNEIAPYVPGVVSTNVPDTVNKIFVGGLPSYLNDEQVMELLKSFGELRAFNLGFAFCEYVDPAVTEVACQGLNGMELGDRFLVVQRAAIGQHAHKQGMPGGGPPGFPHDGPNGGLGGMGGVTTAPPASIMASAQGEGEPTRVLQILNMVSVDELTNDQDYEEILEDIKEECGKFGVVQEVKIPRPVKTANGKVDIKASESVKDLGKVFVLFEKEEDTTTALRAIAGRQFGGRLCICAYAPLETVLD</sequence>
<dbReference type="SMART" id="SM00360">
    <property type="entry name" value="RRM"/>
    <property type="match status" value="3"/>
</dbReference>
<dbReference type="AlphaFoldDB" id="A0A9P7BA92"/>
<keyword evidence="8" id="KW-1185">Reference proteome</keyword>